<dbReference type="RefSeq" id="WP_021759734.1">
    <property type="nucleotide sequence ID" value="NC_022444.1"/>
</dbReference>
<dbReference type="PATRIC" id="fig|1121448.10.peg.1110"/>
<proteinExistence type="predicted"/>
<evidence type="ECO:0000313" key="1">
    <source>
        <dbReference type="EMBL" id="AGW12979.1"/>
    </source>
</evidence>
<sequence>MARTREHAGQASAQALADSLLTRIPGAPEGLALVRLWREWETAVGPEIAAWAHPMGSHQGVLRVGVEDAMGMHELVFYAPQILYDVHRFLGQELFDNVQGELLMNRTPLNAKPAPTPPLPVPTPDAIGELGTPSALARLATGDTPWVKAYRAYVKMVTGRDVG</sequence>
<dbReference type="Proteomes" id="UP000016587">
    <property type="component" value="Chromosome"/>
</dbReference>
<dbReference type="Pfam" id="PF05258">
    <property type="entry name" value="DciA"/>
    <property type="match status" value="1"/>
</dbReference>
<dbReference type="STRING" id="1121448.DGI_1107"/>
<dbReference type="eggNOG" id="COG5512">
    <property type="taxonomic scope" value="Bacteria"/>
</dbReference>
<dbReference type="AlphaFoldDB" id="T2G9X2"/>
<evidence type="ECO:0008006" key="3">
    <source>
        <dbReference type="Google" id="ProtNLM"/>
    </source>
</evidence>
<keyword evidence="2" id="KW-1185">Reference proteome</keyword>
<dbReference type="KEGG" id="dgg:DGI_1107"/>
<accession>T2G9X2</accession>
<protein>
    <recommendedName>
        <fullName evidence="3">DUF721 domain-containing protein</fullName>
    </recommendedName>
</protein>
<evidence type="ECO:0000313" key="2">
    <source>
        <dbReference type="Proteomes" id="UP000016587"/>
    </source>
</evidence>
<dbReference type="OrthoDB" id="5471833at2"/>
<dbReference type="EMBL" id="CP006585">
    <property type="protein sequence ID" value="AGW12979.1"/>
    <property type="molecule type" value="Genomic_DNA"/>
</dbReference>
<dbReference type="InterPro" id="IPR007922">
    <property type="entry name" value="DciA-like"/>
</dbReference>
<organism evidence="1 2">
    <name type="scientific">Megalodesulfovibrio gigas (strain ATCC 19364 / DSM 1382 / NCIMB 9332 / VKM B-1759)</name>
    <name type="common">Desulfovibrio gigas</name>
    <dbReference type="NCBI Taxonomy" id="1121448"/>
    <lineage>
        <taxon>Bacteria</taxon>
        <taxon>Pseudomonadati</taxon>
        <taxon>Thermodesulfobacteriota</taxon>
        <taxon>Desulfovibrionia</taxon>
        <taxon>Desulfovibrionales</taxon>
        <taxon>Desulfovibrionaceae</taxon>
        <taxon>Megalodesulfovibrio</taxon>
    </lineage>
</organism>
<name>T2G9X2_MEGG1</name>
<reference evidence="1 2" key="1">
    <citation type="journal article" date="2013" name="J. Bacteriol.">
        <title>Roles of HynAB and Ech, the only two hydrogenases found in the model sulfate reducer Desulfovibrio gigas.</title>
        <authorList>
            <person name="Morais-Silva F.O."/>
            <person name="Santos C.I."/>
            <person name="Rodrigues R."/>
            <person name="Pereira I.A."/>
            <person name="Rodrigues-Pousada C."/>
        </authorList>
    </citation>
    <scope>NUCLEOTIDE SEQUENCE [LARGE SCALE GENOMIC DNA]</scope>
    <source>
        <strain evidence="2">ATCC 19364 / DSM 1382 / NCIMB 9332 / VKM B-1759</strain>
    </source>
</reference>
<gene>
    <name evidence="1" type="ORF">DGI_1107</name>
</gene>
<dbReference type="HOGENOM" id="CLU_125373_0_0_7"/>
<reference evidence="2" key="2">
    <citation type="submission" date="2013-07" db="EMBL/GenBank/DDBJ databases">
        <authorList>
            <person name="Morais-Silva F.O."/>
            <person name="Rezende A.M."/>
            <person name="Pimentel C."/>
            <person name="Resende D.M."/>
            <person name="Santos C.I."/>
            <person name="Clemente C."/>
            <person name="de Oliveira L.M."/>
            <person name="da Silva S.M."/>
            <person name="Costa D.A."/>
            <person name="Varela-Raposo A."/>
            <person name="Horacio E.C.A."/>
            <person name="Matos M."/>
            <person name="Flores O."/>
            <person name="Ruiz J.C."/>
            <person name="Rodrigues-Pousada C."/>
        </authorList>
    </citation>
    <scope>NUCLEOTIDE SEQUENCE [LARGE SCALE GENOMIC DNA]</scope>
    <source>
        <strain evidence="2">ATCC 19364 / DSM 1382 / NCIMB 9332 / VKM B-1759</strain>
    </source>
</reference>